<dbReference type="GO" id="GO:0004609">
    <property type="term" value="F:phosphatidylserine decarboxylase activity"/>
    <property type="evidence" value="ECO:0007669"/>
    <property type="project" value="UniProtKB-UniRule"/>
</dbReference>
<evidence type="ECO:0000256" key="5">
    <source>
        <dbReference type="ARBA" id="ARBA00023098"/>
    </source>
</evidence>
<dbReference type="OrthoDB" id="9802030at2"/>
<keyword evidence="9 12" id="KW-0456">Lyase</keyword>
<evidence type="ECO:0000313" key="13">
    <source>
        <dbReference type="EMBL" id="RDI44044.1"/>
    </source>
</evidence>
<evidence type="ECO:0000256" key="7">
    <source>
        <dbReference type="ARBA" id="ARBA00023145"/>
    </source>
</evidence>
<feature type="chain" id="PRO_5023259237" description="Phosphatidylserine decarboxylase alpha chain" evidence="12">
    <location>
        <begin position="226"/>
        <end position="265"/>
    </location>
</feature>
<dbReference type="Proteomes" id="UP000255326">
    <property type="component" value="Unassembled WGS sequence"/>
</dbReference>
<feature type="active site" description="Charge relay system; for autoendoproteolytic cleavage activity" evidence="12">
    <location>
        <position position="226"/>
    </location>
</feature>
<accession>A0A370GNN3</accession>
<dbReference type="GO" id="GO:0006646">
    <property type="term" value="P:phosphatidylethanolamine biosynthetic process"/>
    <property type="evidence" value="ECO:0007669"/>
    <property type="project" value="UniProtKB-UniRule"/>
</dbReference>
<keyword evidence="6 12" id="KW-0472">Membrane</keyword>
<evidence type="ECO:0000256" key="8">
    <source>
        <dbReference type="ARBA" id="ARBA00023209"/>
    </source>
</evidence>
<dbReference type="NCBIfam" id="NF002853">
    <property type="entry name" value="PRK03140.1"/>
    <property type="match status" value="1"/>
</dbReference>
<evidence type="ECO:0000256" key="10">
    <source>
        <dbReference type="ARBA" id="ARBA00023264"/>
    </source>
</evidence>
<keyword evidence="4 12" id="KW-0210">Decarboxylase</keyword>
<comment type="pathway">
    <text evidence="12">Phospholipid metabolism; phosphatidylethanolamine biosynthesis; phosphatidylethanolamine from CDP-diacylglycerol: step 2/2.</text>
</comment>
<evidence type="ECO:0000256" key="12">
    <source>
        <dbReference type="HAMAP-Rule" id="MF_00662"/>
    </source>
</evidence>
<comment type="catalytic activity">
    <reaction evidence="12">
        <text>a 1,2-diacyl-sn-glycero-3-phospho-L-serine + H(+) = a 1,2-diacyl-sn-glycero-3-phosphoethanolamine + CO2</text>
        <dbReference type="Rhea" id="RHEA:20828"/>
        <dbReference type="ChEBI" id="CHEBI:15378"/>
        <dbReference type="ChEBI" id="CHEBI:16526"/>
        <dbReference type="ChEBI" id="CHEBI:57262"/>
        <dbReference type="ChEBI" id="CHEBI:64612"/>
        <dbReference type="EC" id="4.1.1.65"/>
    </reaction>
</comment>
<comment type="caution">
    <text evidence="13">The sequence shown here is derived from an EMBL/GenBank/DDBJ whole genome shotgun (WGS) entry which is preliminary data.</text>
</comment>
<protein>
    <recommendedName>
        <fullName evidence="12">Phosphatidylserine decarboxylase proenzyme</fullName>
        <ecNumber evidence="12">4.1.1.65</ecNumber>
    </recommendedName>
    <component>
        <recommendedName>
            <fullName evidence="12">Phosphatidylserine decarboxylase alpha chain</fullName>
        </recommendedName>
    </component>
    <component>
        <recommendedName>
            <fullName evidence="12">Phosphatidylserine decarboxylase beta chain</fullName>
        </recommendedName>
    </component>
</protein>
<name>A0A370GNN3_9BACI</name>
<dbReference type="Pfam" id="PF02666">
    <property type="entry name" value="PS_Dcarbxylase"/>
    <property type="match status" value="1"/>
</dbReference>
<comment type="subunit">
    <text evidence="12">Heterodimer of a large membrane-associated beta subunit and a small pyruvoyl-containing alpha subunit.</text>
</comment>
<dbReference type="EC" id="4.1.1.65" evidence="12"/>
<reference evidence="13 14" key="1">
    <citation type="submission" date="2018-07" db="EMBL/GenBank/DDBJ databases">
        <title>Genomic Encyclopedia of Type Strains, Phase IV (KMG-IV): sequencing the most valuable type-strain genomes for metagenomic binning, comparative biology and taxonomic classification.</title>
        <authorList>
            <person name="Goeker M."/>
        </authorList>
    </citation>
    <scope>NUCLEOTIDE SEQUENCE [LARGE SCALE GENOMIC DNA]</scope>
    <source>
        <strain evidence="13 14">DSM 25281</strain>
    </source>
</reference>
<keyword evidence="14" id="KW-1185">Reference proteome</keyword>
<evidence type="ECO:0000256" key="11">
    <source>
        <dbReference type="ARBA" id="ARBA00023317"/>
    </source>
</evidence>
<comment type="function">
    <text evidence="12">Catalyzes the formation of phosphatidylethanolamine (PtdEtn) from phosphatidylserine (PtdSer).</text>
</comment>
<keyword evidence="2 12" id="KW-1003">Cell membrane</keyword>
<dbReference type="RefSeq" id="WP_114744938.1">
    <property type="nucleotide sequence ID" value="NZ_QQAY01000003.1"/>
</dbReference>
<dbReference type="AlphaFoldDB" id="A0A370GNN3"/>
<evidence type="ECO:0000256" key="2">
    <source>
        <dbReference type="ARBA" id="ARBA00022475"/>
    </source>
</evidence>
<gene>
    <name evidence="12" type="primary">psd</name>
    <name evidence="13" type="ORF">DFR59_103107</name>
</gene>
<evidence type="ECO:0000256" key="4">
    <source>
        <dbReference type="ARBA" id="ARBA00022793"/>
    </source>
</evidence>
<organism evidence="13 14">
    <name type="scientific">Falsibacillus pallidus</name>
    <dbReference type="NCBI Taxonomy" id="493781"/>
    <lineage>
        <taxon>Bacteria</taxon>
        <taxon>Bacillati</taxon>
        <taxon>Bacillota</taxon>
        <taxon>Bacilli</taxon>
        <taxon>Bacillales</taxon>
        <taxon>Bacillaceae</taxon>
        <taxon>Falsibacillus</taxon>
    </lineage>
</organism>
<comment type="subcellular location">
    <subcellularLocation>
        <location evidence="12">Cell membrane</location>
        <topology evidence="12">Peripheral membrane protein</topology>
    </subcellularLocation>
</comment>
<comment type="similarity">
    <text evidence="12">Belongs to the phosphatidylserine decarboxylase family. PSD-B subfamily. Prokaryotic type I sub-subfamily.</text>
</comment>
<feature type="chain" id="PRO_5023259235" description="Phosphatidylserine decarboxylase beta chain" evidence="12">
    <location>
        <begin position="1"/>
        <end position="225"/>
    </location>
</feature>
<comment type="pathway">
    <text evidence="1">Lipid metabolism.</text>
</comment>
<feature type="active site" description="Schiff-base intermediate with substrate; via pyruvic acid; for decarboxylase activity" evidence="12">
    <location>
        <position position="226"/>
    </location>
</feature>
<evidence type="ECO:0000256" key="1">
    <source>
        <dbReference type="ARBA" id="ARBA00005189"/>
    </source>
</evidence>
<evidence type="ECO:0000313" key="14">
    <source>
        <dbReference type="Proteomes" id="UP000255326"/>
    </source>
</evidence>
<evidence type="ECO:0000256" key="9">
    <source>
        <dbReference type="ARBA" id="ARBA00023239"/>
    </source>
</evidence>
<keyword evidence="10 12" id="KW-1208">Phospholipid metabolism</keyword>
<proteinExistence type="inferred from homology"/>
<keyword evidence="3 12" id="KW-0444">Lipid biosynthesis</keyword>
<dbReference type="PANTHER" id="PTHR10067:SF6">
    <property type="entry name" value="PHOSPHATIDYLSERINE DECARBOXYLASE PROENZYME, MITOCHONDRIAL"/>
    <property type="match status" value="1"/>
</dbReference>
<evidence type="ECO:0000256" key="6">
    <source>
        <dbReference type="ARBA" id="ARBA00023136"/>
    </source>
</evidence>
<comment type="cofactor">
    <cofactor evidence="12">
        <name>pyruvate</name>
        <dbReference type="ChEBI" id="CHEBI:15361"/>
    </cofactor>
    <text evidence="12">Binds 1 pyruvoyl group covalently per subunit.</text>
</comment>
<evidence type="ECO:0000256" key="3">
    <source>
        <dbReference type="ARBA" id="ARBA00022516"/>
    </source>
</evidence>
<keyword evidence="5 12" id="KW-0443">Lipid metabolism</keyword>
<dbReference type="UniPathway" id="UPA00558">
    <property type="reaction ID" value="UER00616"/>
</dbReference>
<feature type="active site" description="Charge relay system; for autoendoproteolytic cleavage activity" evidence="12">
    <location>
        <position position="142"/>
    </location>
</feature>
<dbReference type="GO" id="GO:0005886">
    <property type="term" value="C:plasma membrane"/>
    <property type="evidence" value="ECO:0007669"/>
    <property type="project" value="UniProtKB-SubCell"/>
</dbReference>
<keyword evidence="11 12" id="KW-0670">Pyruvate</keyword>
<dbReference type="PANTHER" id="PTHR10067">
    <property type="entry name" value="PHOSPHATIDYLSERINE DECARBOXYLASE"/>
    <property type="match status" value="1"/>
</dbReference>
<keyword evidence="7 12" id="KW-0865">Zymogen</keyword>
<feature type="site" description="Cleavage (non-hydrolytic); by autocatalysis" evidence="12">
    <location>
        <begin position="225"/>
        <end position="226"/>
    </location>
</feature>
<sequence>MKSLLYRSFIELTNGRVTSGIIKSFAESKMSRRVVPSFAKWYGINQEEMGDSISSYPTLKDFFIRELKQGARKIDAGENTIVSPVDAVIEDVGDISQNSEFKVKGKNYSLKEMFGNRGVEEKYIGGVFMVLYLSPSHYHRIHSPVDGRVAEQYTLGKKSFPVNKMGMKHGKSTLAKNYRCITELDTKYGHVAVAKVGAMFINSIELTHQGDFWRKGQGVAYFSFGSTVVLFFEKDVFEKRTPLQVPYDIQMGEVIGYYKKAKNSI</sequence>
<dbReference type="NCBIfam" id="TIGR00163">
    <property type="entry name" value="PS_decarb"/>
    <property type="match status" value="1"/>
</dbReference>
<keyword evidence="8 12" id="KW-0594">Phospholipid biosynthesis</keyword>
<dbReference type="HAMAP" id="MF_00662">
    <property type="entry name" value="PS_decarb_PSD_B_type1"/>
    <property type="match status" value="1"/>
</dbReference>
<dbReference type="InterPro" id="IPR003817">
    <property type="entry name" value="PS_Dcarbxylase"/>
</dbReference>
<dbReference type="InterPro" id="IPR033178">
    <property type="entry name" value="PSD_type1_pro"/>
</dbReference>
<comment type="PTM">
    <text evidence="12">Is synthesized initially as an inactive proenzyme. Formation of the active enzyme involves a self-maturation process in which the active site pyruvoyl group is generated from an internal serine residue via an autocatalytic post-translational modification. Two non-identical subunits are generated from the proenzyme in this reaction, and the pyruvate is formed at the N-terminus of the alpha chain, which is derived from the carboxyl end of the proenzyme. The autoendoproteolytic cleavage occurs by a canonical serine protease mechanism, in which the side chain hydroxyl group of the serine supplies its oxygen atom to form the C-terminus of the beta chain, while the remainder of the serine residue undergoes an oxidative deamination to produce ammonia and the pyruvoyl prosthetic group on the alpha chain. During this reaction, the Ser that is part of the protease active site of the proenzyme becomes the pyruvoyl prosthetic group, which constitutes an essential element of the active site of the mature decarboxylase.</text>
</comment>
<feature type="active site" description="Charge relay system; for autoendoproteolytic cleavage activity" evidence="12">
    <location>
        <position position="86"/>
    </location>
</feature>
<feature type="modified residue" description="Pyruvic acid (Ser); by autocatalysis" evidence="12">
    <location>
        <position position="226"/>
    </location>
</feature>
<dbReference type="InterPro" id="IPR033177">
    <property type="entry name" value="PSD-B"/>
</dbReference>
<dbReference type="EMBL" id="QQAY01000003">
    <property type="protein sequence ID" value="RDI44044.1"/>
    <property type="molecule type" value="Genomic_DNA"/>
</dbReference>